<keyword evidence="1" id="KW-1133">Transmembrane helix</keyword>
<keyword evidence="3" id="KW-1185">Reference proteome</keyword>
<gene>
    <name evidence="2" type="ORF">LX16_5363</name>
</gene>
<dbReference type="SUPFAM" id="SSF53335">
    <property type="entry name" value="S-adenosyl-L-methionine-dependent methyltransferases"/>
    <property type="match status" value="1"/>
</dbReference>
<comment type="caution">
    <text evidence="2">The sequence shown here is derived from an EMBL/GenBank/DDBJ whole genome shotgun (WGS) entry which is preliminary data.</text>
</comment>
<protein>
    <submittedName>
        <fullName evidence="2">Methyltransferase family protein</fullName>
    </submittedName>
</protein>
<accession>A0A562ULB2</accession>
<dbReference type="Proteomes" id="UP000321617">
    <property type="component" value="Unassembled WGS sequence"/>
</dbReference>
<keyword evidence="2" id="KW-0808">Transferase</keyword>
<keyword evidence="1" id="KW-0472">Membrane</keyword>
<dbReference type="Gene3D" id="3.40.50.150">
    <property type="entry name" value="Vaccinia Virus protein VP39"/>
    <property type="match status" value="1"/>
</dbReference>
<keyword evidence="2" id="KW-0489">Methyltransferase</keyword>
<dbReference type="GO" id="GO:0032259">
    <property type="term" value="P:methylation"/>
    <property type="evidence" value="ECO:0007669"/>
    <property type="project" value="UniProtKB-KW"/>
</dbReference>
<reference evidence="2 3" key="1">
    <citation type="journal article" date="2013" name="Stand. Genomic Sci.">
        <title>Genomic Encyclopedia of Type Strains, Phase I: The one thousand microbial genomes (KMG-I) project.</title>
        <authorList>
            <person name="Kyrpides N.C."/>
            <person name="Woyke T."/>
            <person name="Eisen J.A."/>
            <person name="Garrity G."/>
            <person name="Lilburn T.G."/>
            <person name="Beck B.J."/>
            <person name="Whitman W.B."/>
            <person name="Hugenholtz P."/>
            <person name="Klenk H.P."/>
        </authorList>
    </citation>
    <scope>NUCLEOTIDE SEQUENCE [LARGE SCALE GENOMIC DNA]</scope>
    <source>
        <strain evidence="2 3">DSM 45044</strain>
    </source>
</reference>
<dbReference type="PANTHER" id="PTHR43167:SF1">
    <property type="entry name" value="PUTATIVE (AFU_ORTHOLOGUE AFUA_6G01830)-RELATED"/>
    <property type="match status" value="1"/>
</dbReference>
<evidence type="ECO:0000313" key="3">
    <source>
        <dbReference type="Proteomes" id="UP000321617"/>
    </source>
</evidence>
<dbReference type="Pfam" id="PF13578">
    <property type="entry name" value="Methyltransf_24"/>
    <property type="match status" value="1"/>
</dbReference>
<dbReference type="AlphaFoldDB" id="A0A562ULB2"/>
<keyword evidence="1" id="KW-0812">Transmembrane</keyword>
<dbReference type="InterPro" id="IPR029063">
    <property type="entry name" value="SAM-dependent_MTases_sf"/>
</dbReference>
<dbReference type="EMBL" id="VLLL01000013">
    <property type="protein sequence ID" value="TWJ06399.1"/>
    <property type="molecule type" value="Genomic_DNA"/>
</dbReference>
<sequence length="317" mass="35366">MVPRMFTRPAVISVLLVLAAAPVPAHLLAGDTGLLACVVLILLVIAAYVLSAARLGLTEDRRRGAELHRRLDRVDTELRAVRTNVNRRAHELKRRVDPLAGDIRDAARRLDRRIGQVDHLIGLYYDLRPPVSFPGTAGWAASPDLLRFLYDSVHDLRRSRIVECGSGVSTLIMAYALRELGQGRVVALDHEARFAAHTRAVLERHGLSDWAEVRVAALAEVTVEGERWPWYDVTTLPDGPIDMLVVDGPPKATRSQARFPAVPLLHDRLTEDAIVVLDDHERPDEQAAGRRWVELYPDLTSEALGHHKNTLVLRRGR</sequence>
<dbReference type="GO" id="GO:0008168">
    <property type="term" value="F:methyltransferase activity"/>
    <property type="evidence" value="ECO:0007669"/>
    <property type="project" value="UniProtKB-KW"/>
</dbReference>
<evidence type="ECO:0000313" key="2">
    <source>
        <dbReference type="EMBL" id="TWJ06399.1"/>
    </source>
</evidence>
<organism evidence="2 3">
    <name type="scientific">Stackebrandtia albiflava</name>
    <dbReference type="NCBI Taxonomy" id="406432"/>
    <lineage>
        <taxon>Bacteria</taxon>
        <taxon>Bacillati</taxon>
        <taxon>Actinomycetota</taxon>
        <taxon>Actinomycetes</taxon>
        <taxon>Glycomycetales</taxon>
        <taxon>Glycomycetaceae</taxon>
        <taxon>Stackebrandtia</taxon>
    </lineage>
</organism>
<name>A0A562ULB2_9ACTN</name>
<feature type="transmembrane region" description="Helical" evidence="1">
    <location>
        <begin position="39"/>
        <end position="57"/>
    </location>
</feature>
<proteinExistence type="predicted"/>
<evidence type="ECO:0000256" key="1">
    <source>
        <dbReference type="SAM" id="Phobius"/>
    </source>
</evidence>
<dbReference type="PANTHER" id="PTHR43167">
    <property type="entry name" value="PUTATIVE (AFU_ORTHOLOGUE AFUA_6G01830)-RELATED"/>
    <property type="match status" value="1"/>
</dbReference>